<dbReference type="EMBL" id="CP040916">
    <property type="protein sequence ID" value="QDQ15923.1"/>
    <property type="molecule type" value="Genomic_DNA"/>
</dbReference>
<protein>
    <recommendedName>
        <fullName evidence="3">DUF3224 domain-containing protein</fullName>
    </recommendedName>
</protein>
<organism evidence="1 2">
    <name type="scientific">Streptomyces spectabilis</name>
    <dbReference type="NCBI Taxonomy" id="68270"/>
    <lineage>
        <taxon>Bacteria</taxon>
        <taxon>Bacillati</taxon>
        <taxon>Actinomycetota</taxon>
        <taxon>Actinomycetes</taxon>
        <taxon>Kitasatosporales</taxon>
        <taxon>Streptomycetaceae</taxon>
        <taxon>Streptomyces</taxon>
    </lineage>
</organism>
<accession>A0A516RJV1</accession>
<proteinExistence type="predicted"/>
<evidence type="ECO:0008006" key="3">
    <source>
        <dbReference type="Google" id="ProtNLM"/>
    </source>
</evidence>
<reference evidence="1 2" key="1">
    <citation type="journal article" date="2019" name="J. Ind. Microbiol. Biotechnol.">
        <title>The complete genomic sequence of Streptomyces spectabilis NRRL-2792 and identification of secondary metabolite biosynthetic gene clusters.</title>
        <authorList>
            <person name="Sinha A."/>
            <person name="Phillips-Salemka S."/>
            <person name="Niraula T.A."/>
            <person name="Short K.A."/>
            <person name="Niraula N.P."/>
        </authorList>
    </citation>
    <scope>NUCLEOTIDE SEQUENCE [LARGE SCALE GENOMIC DNA]</scope>
    <source>
        <strain evidence="1 2">NRRL 2792</strain>
    </source>
</reference>
<sequence length="205" mass="20963">MLAASTGRARTASVCHVLSKGFVHAPYATPPGSRSDCRRGCRPAVRRPAGAGARAGGGSITCQGGSLSAAFNPGVTFRKQTVQVQATGDLNGCASQEHPQIAGGTFRFVGSGTGSCPGPFAIGYGKMLITWNDGSTSTLPQMSFRAEVSTASVDGGVVSEGRFKGSTGHLSGRVTASPVEMGAQCITTGLTRYEAELDRMDIGES</sequence>
<evidence type="ECO:0000313" key="1">
    <source>
        <dbReference type="EMBL" id="QDQ15923.1"/>
    </source>
</evidence>
<evidence type="ECO:0000313" key="2">
    <source>
        <dbReference type="Proteomes" id="UP000316806"/>
    </source>
</evidence>
<dbReference type="AlphaFoldDB" id="A0A516RJV1"/>
<name>A0A516RJV1_STRST</name>
<gene>
    <name evidence="1" type="ORF">FH965_39675</name>
</gene>
<dbReference type="RefSeq" id="WP_144323124.1">
    <property type="nucleotide sequence ID" value="NZ_CP040916.1"/>
</dbReference>
<dbReference type="Proteomes" id="UP000316806">
    <property type="component" value="Chromosome"/>
</dbReference>